<feature type="region of interest" description="Disordered" evidence="2">
    <location>
        <begin position="73"/>
        <end position="101"/>
    </location>
</feature>
<name>A0ABW2DLA7_9BACT</name>
<evidence type="ECO:0000256" key="3">
    <source>
        <dbReference type="SAM" id="SignalP"/>
    </source>
</evidence>
<gene>
    <name evidence="5" type="ORF">ACFQHR_12575</name>
</gene>
<feature type="signal peptide" evidence="3">
    <location>
        <begin position="1"/>
        <end position="25"/>
    </location>
</feature>
<feature type="domain" description="DUF6799" evidence="4">
    <location>
        <begin position="49"/>
        <end position="109"/>
    </location>
</feature>
<evidence type="ECO:0000259" key="4">
    <source>
        <dbReference type="Pfam" id="PF20606"/>
    </source>
</evidence>
<keyword evidence="6" id="KW-1185">Reference proteome</keyword>
<evidence type="ECO:0000313" key="5">
    <source>
        <dbReference type="EMBL" id="MFC6998465.1"/>
    </source>
</evidence>
<proteinExistence type="predicted"/>
<accession>A0ABW2DLA7</accession>
<sequence>MQKPFFFPLLMCGIVFCLTFSTAQAQNKATIQKKSSGRTTTTSVTPAREGIIMRNGKIMIILPKGYAPLTSTRSFPNGARVEPDGQFTTPEGEKQQLSDGDRLDLNGNLTRNPVVIEQKTELKGDTTGIGKQLLQAQQLQNRIHLLQRKVDILEKKNELLQSTAKNKPDAEQLKKLDEELAKLKQQLAATDKKR</sequence>
<evidence type="ECO:0000313" key="6">
    <source>
        <dbReference type="Proteomes" id="UP001596405"/>
    </source>
</evidence>
<reference evidence="6" key="1">
    <citation type="journal article" date="2019" name="Int. J. Syst. Evol. Microbiol.">
        <title>The Global Catalogue of Microorganisms (GCM) 10K type strain sequencing project: providing services to taxonomists for standard genome sequencing and annotation.</title>
        <authorList>
            <consortium name="The Broad Institute Genomics Platform"/>
            <consortium name="The Broad Institute Genome Sequencing Center for Infectious Disease"/>
            <person name="Wu L."/>
            <person name="Ma J."/>
        </authorList>
    </citation>
    <scope>NUCLEOTIDE SEQUENCE [LARGE SCALE GENOMIC DNA]</scope>
    <source>
        <strain evidence="6">CGMCC 4.7393</strain>
    </source>
</reference>
<organism evidence="5 6">
    <name type="scientific">Rufibacter roseus</name>
    <dbReference type="NCBI Taxonomy" id="1567108"/>
    <lineage>
        <taxon>Bacteria</taxon>
        <taxon>Pseudomonadati</taxon>
        <taxon>Bacteroidota</taxon>
        <taxon>Cytophagia</taxon>
        <taxon>Cytophagales</taxon>
        <taxon>Hymenobacteraceae</taxon>
        <taxon>Rufibacter</taxon>
    </lineage>
</organism>
<dbReference type="RefSeq" id="WP_066617486.1">
    <property type="nucleotide sequence ID" value="NZ_JBHSYQ010000005.1"/>
</dbReference>
<feature type="coiled-coil region" evidence="1">
    <location>
        <begin position="129"/>
        <end position="193"/>
    </location>
</feature>
<dbReference type="EMBL" id="JBHSYQ010000005">
    <property type="protein sequence ID" value="MFC6998465.1"/>
    <property type="molecule type" value="Genomic_DNA"/>
</dbReference>
<evidence type="ECO:0000256" key="1">
    <source>
        <dbReference type="SAM" id="Coils"/>
    </source>
</evidence>
<feature type="chain" id="PRO_5047382922" evidence="3">
    <location>
        <begin position="26"/>
        <end position="194"/>
    </location>
</feature>
<keyword evidence="1" id="KW-0175">Coiled coil</keyword>
<comment type="caution">
    <text evidence="5">The sequence shown here is derived from an EMBL/GenBank/DDBJ whole genome shotgun (WGS) entry which is preliminary data.</text>
</comment>
<evidence type="ECO:0000256" key="2">
    <source>
        <dbReference type="SAM" id="MobiDB-lite"/>
    </source>
</evidence>
<dbReference type="InterPro" id="IPR046478">
    <property type="entry name" value="DUF6799"/>
</dbReference>
<feature type="compositionally biased region" description="Basic and acidic residues" evidence="2">
    <location>
        <begin position="91"/>
        <end position="101"/>
    </location>
</feature>
<protein>
    <submittedName>
        <fullName evidence="5">DUF6799 domain-containing protein</fullName>
    </submittedName>
</protein>
<keyword evidence="3" id="KW-0732">Signal</keyword>
<dbReference type="Proteomes" id="UP001596405">
    <property type="component" value="Unassembled WGS sequence"/>
</dbReference>
<dbReference type="Pfam" id="PF20606">
    <property type="entry name" value="DUF6799"/>
    <property type="match status" value="1"/>
</dbReference>